<feature type="region of interest" description="Disordered" evidence="1">
    <location>
        <begin position="1202"/>
        <end position="1278"/>
    </location>
</feature>
<accession>A0AAN7BM34</accession>
<dbReference type="PANTHER" id="PTHR39596:SF2">
    <property type="entry name" value="HET DOMAIN PROTEIN (AFU_ORTHOLOGUE AFUA_1G17550)-RELATED"/>
    <property type="match status" value="1"/>
</dbReference>
<dbReference type="Gene3D" id="1.25.40.10">
    <property type="entry name" value="Tetratricopeptide repeat domain"/>
    <property type="match status" value="1"/>
</dbReference>
<dbReference type="InterPro" id="IPR011990">
    <property type="entry name" value="TPR-like_helical_dom_sf"/>
</dbReference>
<dbReference type="SUPFAM" id="SSF48452">
    <property type="entry name" value="TPR-like"/>
    <property type="match status" value="1"/>
</dbReference>
<dbReference type="EMBL" id="MU865358">
    <property type="protein sequence ID" value="KAK4225838.1"/>
    <property type="molecule type" value="Genomic_DNA"/>
</dbReference>
<feature type="compositionally biased region" description="Basic and acidic residues" evidence="1">
    <location>
        <begin position="1217"/>
        <end position="1227"/>
    </location>
</feature>
<comment type="caution">
    <text evidence="2">The sequence shown here is derived from an EMBL/GenBank/DDBJ whole genome shotgun (WGS) entry which is preliminary data.</text>
</comment>
<dbReference type="PANTHER" id="PTHR39596">
    <property type="match status" value="1"/>
</dbReference>
<protein>
    <submittedName>
        <fullName evidence="2">Kinesin light chain</fullName>
    </submittedName>
</protein>
<evidence type="ECO:0000313" key="2">
    <source>
        <dbReference type="EMBL" id="KAK4225838.1"/>
    </source>
</evidence>
<reference evidence="2" key="2">
    <citation type="submission" date="2023-05" db="EMBL/GenBank/DDBJ databases">
        <authorList>
            <consortium name="Lawrence Berkeley National Laboratory"/>
            <person name="Steindorff A."/>
            <person name="Hensen N."/>
            <person name="Bonometti L."/>
            <person name="Westerberg I."/>
            <person name="Brannstrom I.O."/>
            <person name="Guillou S."/>
            <person name="Cros-Aarteil S."/>
            <person name="Calhoun S."/>
            <person name="Haridas S."/>
            <person name="Kuo A."/>
            <person name="Mondo S."/>
            <person name="Pangilinan J."/>
            <person name="Riley R."/>
            <person name="Labutti K."/>
            <person name="Andreopoulos B."/>
            <person name="Lipzen A."/>
            <person name="Chen C."/>
            <person name="Yanf M."/>
            <person name="Daum C."/>
            <person name="Ng V."/>
            <person name="Clum A."/>
            <person name="Ohm R."/>
            <person name="Martin F."/>
            <person name="Silar P."/>
            <person name="Natvig D."/>
            <person name="Lalanne C."/>
            <person name="Gautier V."/>
            <person name="Ament-Velasquez S.L."/>
            <person name="Kruys A."/>
            <person name="Hutchinson M.I."/>
            <person name="Powell A.J."/>
            <person name="Barry K."/>
            <person name="Miller A.N."/>
            <person name="Grigoriev I.V."/>
            <person name="Debuchy R."/>
            <person name="Gladieux P."/>
            <person name="Thoren M.H."/>
            <person name="Johannesson H."/>
        </authorList>
    </citation>
    <scope>NUCLEOTIDE SEQUENCE</scope>
    <source>
        <strain evidence="2">CBS 990.96</strain>
    </source>
</reference>
<feature type="compositionally biased region" description="Polar residues" evidence="1">
    <location>
        <begin position="1258"/>
        <end position="1273"/>
    </location>
</feature>
<organism evidence="2 3">
    <name type="scientific">Podospora fimiseda</name>
    <dbReference type="NCBI Taxonomy" id="252190"/>
    <lineage>
        <taxon>Eukaryota</taxon>
        <taxon>Fungi</taxon>
        <taxon>Dikarya</taxon>
        <taxon>Ascomycota</taxon>
        <taxon>Pezizomycotina</taxon>
        <taxon>Sordariomycetes</taxon>
        <taxon>Sordariomycetidae</taxon>
        <taxon>Sordariales</taxon>
        <taxon>Podosporaceae</taxon>
        <taxon>Podospora</taxon>
    </lineage>
</organism>
<proteinExistence type="predicted"/>
<keyword evidence="3" id="KW-1185">Reference proteome</keyword>
<evidence type="ECO:0000313" key="3">
    <source>
        <dbReference type="Proteomes" id="UP001301958"/>
    </source>
</evidence>
<name>A0AAN7BM34_9PEZI</name>
<sequence>MGPPVKPPTHAHLGGEFHYQALLTGALHHNGTAKHEHCLPNPPLILEAHQTLIIPAKTVAPGQDAVTGGCSNSQPRNRFWIQDPTTPKPDSYSQVGFLTQLGLLCAAARIFECGSKGCNEMRKAMDQVAPECRWTAFRNWALTALSCREQLERNGDTLPHIHILNAIQGCYSLLENTKDETSLFQPTHDGYPSPTQELFDVTNVIYWMANVLAFRGLGVTSLKRWDHHYIPKVASLPSIEKAFKKVPGLKLCKHRFWSFVNLAERKQSDLPDLVDALDRRQDLLVHEGHDSCAASMCGASHQDSTKLPQVHKCAGRVDGTCEQRKYPVDDVVDAFERGMGTAWSCRNPQKPKLAHTDDPYIAISHVWSDGTGVGLKSKGTVNRCLFDFFGRIADSLGCEGIWWDTLCIPLEPKARSKALSQMNRNYQDATYTVVHDLYLLNIPFTDAATACLAVVLSPWFTRCWTALELFMSKKVKILFKGSDPNNPDIRDLDDDILAKHPGTVSRAHWLATLLISRVRNATIECLDDILAILRGRSTSRMRDRTVVAALLADLPRSDMGRPEHEIMEDIIKHLGAVPHSCLLHGKPTMRDVGPFSWCPATLDDMPIDLCRDMDERKARKERIIRVDEKGAVVGKWHVEVVTERQIRNRRLEPHGDEVSVVVQFYNALLHWENCFVLRERAEDDLEVPGLLVAAVKIDRADGVPVIDCRYVGAVRVAEDDSTEGGENDFVANDSDTIEQRRLACEAMIRIGAEYSKTDTDNDARRIIRRWLSAHPKPVVETDEQGLNSATSKKFIAHVKKAAKKSQILNWRFSSPPTKPWYHTTRPRAQKYDPPLKDWEDQHCGVGKGEDSQEKQRKADEILLQALSSGKHAEAIIGFLIQKEKDISPWVGSRLGFAEWTLLASQYFAHDQLPKAKEACGIALSKLPTTTTWKETSTLLAASTLANVCSKFPDHLDSAFHLYEKLISNCTDETFEKHGIKYQAVGELSCLLLGRSDFSAVSQAVNCYQIGLKRFNPQPNSIIPALDYDNQHDLGHRTRPPKQQDEDVYLAALRVFSRDVGKLDAITLLTAHNLAREWLHQGNIFQGQQLLGAVLDGYQQALGLDHILTLRAALDLGQISLAQERATKARELSAGLLQRCETSLGRTHWMTRQAAVAEATLARIRGDTNKAEKMLRRAQEGLTERGTPEHDVVMRATIELGTLRPNTSTNNGTTAGRGEAEREGREWTSETLPGDSRPANPNPHPSFHTRIPSPDGLPKNTSDFNTRRNTSSFMSGGRGFGANMNNPSIFTMHDNTTTEQNTPRGFNNGFQTDFARKFPDMPSFSNNSPRFGMTAGFSGTGNQAFENFETHRRAHQSNFSTSSTVKKSFTRNGETVVEVTEVSADSGEPMVTETRSVHVVNNGNADARPGNFEWSSSFPRFGRGF</sequence>
<dbReference type="Proteomes" id="UP001301958">
    <property type="component" value="Unassembled WGS sequence"/>
</dbReference>
<gene>
    <name evidence="2" type="ORF">QBC38DRAFT_481917</name>
</gene>
<evidence type="ECO:0000256" key="1">
    <source>
        <dbReference type="SAM" id="MobiDB-lite"/>
    </source>
</evidence>
<reference evidence="2" key="1">
    <citation type="journal article" date="2023" name="Mol. Phylogenet. Evol.">
        <title>Genome-scale phylogeny and comparative genomics of the fungal order Sordariales.</title>
        <authorList>
            <person name="Hensen N."/>
            <person name="Bonometti L."/>
            <person name="Westerberg I."/>
            <person name="Brannstrom I.O."/>
            <person name="Guillou S."/>
            <person name="Cros-Aarteil S."/>
            <person name="Calhoun S."/>
            <person name="Haridas S."/>
            <person name="Kuo A."/>
            <person name="Mondo S."/>
            <person name="Pangilinan J."/>
            <person name="Riley R."/>
            <person name="LaButti K."/>
            <person name="Andreopoulos B."/>
            <person name="Lipzen A."/>
            <person name="Chen C."/>
            <person name="Yan M."/>
            <person name="Daum C."/>
            <person name="Ng V."/>
            <person name="Clum A."/>
            <person name="Steindorff A."/>
            <person name="Ohm R.A."/>
            <person name="Martin F."/>
            <person name="Silar P."/>
            <person name="Natvig D.O."/>
            <person name="Lalanne C."/>
            <person name="Gautier V."/>
            <person name="Ament-Velasquez S.L."/>
            <person name="Kruys A."/>
            <person name="Hutchinson M.I."/>
            <person name="Powell A.J."/>
            <person name="Barry K."/>
            <person name="Miller A.N."/>
            <person name="Grigoriev I.V."/>
            <person name="Debuchy R."/>
            <person name="Gladieux P."/>
            <person name="Hiltunen Thoren M."/>
            <person name="Johannesson H."/>
        </authorList>
    </citation>
    <scope>NUCLEOTIDE SEQUENCE</scope>
    <source>
        <strain evidence="2">CBS 990.96</strain>
    </source>
</reference>